<comment type="caution">
    <text evidence="2">The sequence shown here is derived from an EMBL/GenBank/DDBJ whole genome shotgun (WGS) entry which is preliminary data.</text>
</comment>
<dbReference type="RefSeq" id="WP_202952508.1">
    <property type="nucleotide sequence ID" value="NZ_JAPCID010000034.1"/>
</dbReference>
<organism evidence="2 3">
    <name type="scientific">Solirubrobacter deserti</name>
    <dbReference type="NCBI Taxonomy" id="2282478"/>
    <lineage>
        <taxon>Bacteria</taxon>
        <taxon>Bacillati</taxon>
        <taxon>Actinomycetota</taxon>
        <taxon>Thermoleophilia</taxon>
        <taxon>Solirubrobacterales</taxon>
        <taxon>Solirubrobacteraceae</taxon>
        <taxon>Solirubrobacter</taxon>
    </lineage>
</organism>
<reference evidence="2" key="1">
    <citation type="submission" date="2022-10" db="EMBL/GenBank/DDBJ databases">
        <title>The WGS of Solirubrobacter sp. CPCC 204708.</title>
        <authorList>
            <person name="Jiang Z."/>
        </authorList>
    </citation>
    <scope>NUCLEOTIDE SEQUENCE</scope>
    <source>
        <strain evidence="2">CPCC 204708</strain>
    </source>
</reference>
<keyword evidence="3" id="KW-1185">Reference proteome</keyword>
<gene>
    <name evidence="2" type="ORF">OJ962_21730</name>
</gene>
<dbReference type="Proteomes" id="UP001147700">
    <property type="component" value="Unassembled WGS sequence"/>
</dbReference>
<feature type="region of interest" description="Disordered" evidence="1">
    <location>
        <begin position="76"/>
        <end position="116"/>
    </location>
</feature>
<dbReference type="EMBL" id="JAPCID010000034">
    <property type="protein sequence ID" value="MDA0140138.1"/>
    <property type="molecule type" value="Genomic_DNA"/>
</dbReference>
<feature type="region of interest" description="Disordered" evidence="1">
    <location>
        <begin position="1"/>
        <end position="23"/>
    </location>
</feature>
<accession>A0ABT4RNJ8</accession>
<protein>
    <recommendedName>
        <fullName evidence="4">Peptidoglycan-binding protein</fullName>
    </recommendedName>
</protein>
<evidence type="ECO:0008006" key="4">
    <source>
        <dbReference type="Google" id="ProtNLM"/>
    </source>
</evidence>
<evidence type="ECO:0000313" key="3">
    <source>
        <dbReference type="Proteomes" id="UP001147700"/>
    </source>
</evidence>
<feature type="compositionally biased region" description="Polar residues" evidence="1">
    <location>
        <begin position="82"/>
        <end position="91"/>
    </location>
</feature>
<evidence type="ECO:0000313" key="2">
    <source>
        <dbReference type="EMBL" id="MDA0140138.1"/>
    </source>
</evidence>
<sequence length="116" mass="11461">MSEKGLTPEEMAAEDATALPDREAMSTLPAMPPILDLDANIDAALDLAAPVNASVAANANAALPIDAAASANVLSEGAQAGASATQTSVIGQSLEGEANATSDQVSDIEQGEPTDG</sequence>
<evidence type="ECO:0000256" key="1">
    <source>
        <dbReference type="SAM" id="MobiDB-lite"/>
    </source>
</evidence>
<name>A0ABT4RNJ8_9ACTN</name>
<proteinExistence type="predicted"/>